<dbReference type="Proteomes" id="UP001595690">
    <property type="component" value="Unassembled WGS sequence"/>
</dbReference>
<accession>A0ABV8BJ43</accession>
<reference evidence="3" key="1">
    <citation type="journal article" date="2019" name="Int. J. Syst. Evol. Microbiol.">
        <title>The Global Catalogue of Microorganisms (GCM) 10K type strain sequencing project: providing services to taxonomists for standard genome sequencing and annotation.</title>
        <authorList>
            <consortium name="The Broad Institute Genomics Platform"/>
            <consortium name="The Broad Institute Genome Sequencing Center for Infectious Disease"/>
            <person name="Wu L."/>
            <person name="Ma J."/>
        </authorList>
    </citation>
    <scope>NUCLEOTIDE SEQUENCE [LARGE SCALE GENOMIC DNA]</scope>
    <source>
        <strain evidence="3">CGMCC 4.7405</strain>
    </source>
</reference>
<keyword evidence="1" id="KW-1133">Transmembrane helix</keyword>
<evidence type="ECO:0008006" key="4">
    <source>
        <dbReference type="Google" id="ProtNLM"/>
    </source>
</evidence>
<keyword evidence="1" id="KW-0812">Transmembrane</keyword>
<sequence>MLVGLLLDNAGAAVLGAVFAVGVVIASVPLLRMTTAAAAVPVVADAVSSS</sequence>
<dbReference type="RefSeq" id="WP_382366937.1">
    <property type="nucleotide sequence ID" value="NZ_JBHRZI010000001.1"/>
</dbReference>
<proteinExistence type="predicted"/>
<comment type="caution">
    <text evidence="2">The sequence shown here is derived from an EMBL/GenBank/DDBJ whole genome shotgun (WGS) entry which is preliminary data.</text>
</comment>
<dbReference type="EMBL" id="JBHRZI010000001">
    <property type="protein sequence ID" value="MFC3889880.1"/>
    <property type="molecule type" value="Genomic_DNA"/>
</dbReference>
<keyword evidence="1" id="KW-0472">Membrane</keyword>
<evidence type="ECO:0000313" key="2">
    <source>
        <dbReference type="EMBL" id="MFC3889880.1"/>
    </source>
</evidence>
<name>A0ABV8BJ43_9PSEU</name>
<gene>
    <name evidence="2" type="ORF">ACFOWZ_00225</name>
</gene>
<organism evidence="2 3">
    <name type="scientific">Lentzea rhizosphaerae</name>
    <dbReference type="NCBI Taxonomy" id="2041025"/>
    <lineage>
        <taxon>Bacteria</taxon>
        <taxon>Bacillati</taxon>
        <taxon>Actinomycetota</taxon>
        <taxon>Actinomycetes</taxon>
        <taxon>Pseudonocardiales</taxon>
        <taxon>Pseudonocardiaceae</taxon>
        <taxon>Lentzea</taxon>
    </lineage>
</organism>
<evidence type="ECO:0000256" key="1">
    <source>
        <dbReference type="SAM" id="Phobius"/>
    </source>
</evidence>
<keyword evidence="3" id="KW-1185">Reference proteome</keyword>
<feature type="transmembrane region" description="Helical" evidence="1">
    <location>
        <begin position="12"/>
        <end position="31"/>
    </location>
</feature>
<protein>
    <recommendedName>
        <fullName evidence="4">Major facilitator superfamily (MFS) profile domain-containing protein</fullName>
    </recommendedName>
</protein>
<evidence type="ECO:0000313" key="3">
    <source>
        <dbReference type="Proteomes" id="UP001595690"/>
    </source>
</evidence>